<evidence type="ECO:0000256" key="2">
    <source>
        <dbReference type="ARBA" id="ARBA00022771"/>
    </source>
</evidence>
<dbReference type="PROSITE" id="PS50808">
    <property type="entry name" value="ZF_BED"/>
    <property type="match status" value="1"/>
</dbReference>
<evidence type="ECO:0000256" key="1">
    <source>
        <dbReference type="ARBA" id="ARBA00022723"/>
    </source>
</evidence>
<keyword evidence="2 4" id="KW-0863">Zinc-finger</keyword>
<evidence type="ECO:0000313" key="6">
    <source>
        <dbReference type="EMBL" id="KIM96196.1"/>
    </source>
</evidence>
<keyword evidence="1" id="KW-0479">Metal-binding</keyword>
<organism evidence="6 7">
    <name type="scientific">Oidiodendron maius (strain Zn)</name>
    <dbReference type="NCBI Taxonomy" id="913774"/>
    <lineage>
        <taxon>Eukaryota</taxon>
        <taxon>Fungi</taxon>
        <taxon>Dikarya</taxon>
        <taxon>Ascomycota</taxon>
        <taxon>Pezizomycotina</taxon>
        <taxon>Leotiomycetes</taxon>
        <taxon>Leotiomycetes incertae sedis</taxon>
        <taxon>Myxotrichaceae</taxon>
        <taxon>Oidiodendron</taxon>
    </lineage>
</organism>
<dbReference type="AlphaFoldDB" id="A0A0C3H124"/>
<reference evidence="6 7" key="1">
    <citation type="submission" date="2014-04" db="EMBL/GenBank/DDBJ databases">
        <authorList>
            <consortium name="DOE Joint Genome Institute"/>
            <person name="Kuo A."/>
            <person name="Martino E."/>
            <person name="Perotto S."/>
            <person name="Kohler A."/>
            <person name="Nagy L.G."/>
            <person name="Floudas D."/>
            <person name="Copeland A."/>
            <person name="Barry K.W."/>
            <person name="Cichocki N."/>
            <person name="Veneault-Fourrey C."/>
            <person name="LaButti K."/>
            <person name="Lindquist E.A."/>
            <person name="Lipzen A."/>
            <person name="Lundell T."/>
            <person name="Morin E."/>
            <person name="Murat C."/>
            <person name="Sun H."/>
            <person name="Tunlid A."/>
            <person name="Henrissat B."/>
            <person name="Grigoriev I.V."/>
            <person name="Hibbett D.S."/>
            <person name="Martin F."/>
            <person name="Nordberg H.P."/>
            <person name="Cantor M.N."/>
            <person name="Hua S.X."/>
        </authorList>
    </citation>
    <scope>NUCLEOTIDE SEQUENCE [LARGE SCALE GENOMIC DNA]</scope>
    <source>
        <strain evidence="6 7">Zn</strain>
    </source>
</reference>
<protein>
    <recommendedName>
        <fullName evidence="5">BED-type domain-containing protein</fullName>
    </recommendedName>
</protein>
<proteinExistence type="predicted"/>
<name>A0A0C3H124_OIDMZ</name>
<accession>A0A0C3H124</accession>
<evidence type="ECO:0000259" key="5">
    <source>
        <dbReference type="PROSITE" id="PS50808"/>
    </source>
</evidence>
<dbReference type="EMBL" id="KN832885">
    <property type="protein sequence ID" value="KIM96196.1"/>
    <property type="molecule type" value="Genomic_DNA"/>
</dbReference>
<keyword evidence="3" id="KW-0862">Zinc</keyword>
<dbReference type="Pfam" id="PF02892">
    <property type="entry name" value="zf-BED"/>
    <property type="match status" value="1"/>
</dbReference>
<feature type="domain" description="BED-type" evidence="5">
    <location>
        <begin position="143"/>
        <end position="200"/>
    </location>
</feature>
<dbReference type="InParanoid" id="A0A0C3H124"/>
<keyword evidence="7" id="KW-1185">Reference proteome</keyword>
<dbReference type="InterPro" id="IPR003656">
    <property type="entry name" value="Znf_BED"/>
</dbReference>
<gene>
    <name evidence="6" type="ORF">OIDMADRAFT_59269</name>
</gene>
<evidence type="ECO:0000313" key="7">
    <source>
        <dbReference type="Proteomes" id="UP000054321"/>
    </source>
</evidence>
<dbReference type="OrthoDB" id="10461747at2759"/>
<dbReference type="GO" id="GO:0003677">
    <property type="term" value="F:DNA binding"/>
    <property type="evidence" value="ECO:0007669"/>
    <property type="project" value="InterPro"/>
</dbReference>
<dbReference type="Proteomes" id="UP000054321">
    <property type="component" value="Unassembled WGS sequence"/>
</dbReference>
<evidence type="ECO:0000256" key="3">
    <source>
        <dbReference type="ARBA" id="ARBA00022833"/>
    </source>
</evidence>
<reference evidence="7" key="2">
    <citation type="submission" date="2015-01" db="EMBL/GenBank/DDBJ databases">
        <title>Evolutionary Origins and Diversification of the Mycorrhizal Mutualists.</title>
        <authorList>
            <consortium name="DOE Joint Genome Institute"/>
            <consortium name="Mycorrhizal Genomics Consortium"/>
            <person name="Kohler A."/>
            <person name="Kuo A."/>
            <person name="Nagy L.G."/>
            <person name="Floudas D."/>
            <person name="Copeland A."/>
            <person name="Barry K.W."/>
            <person name="Cichocki N."/>
            <person name="Veneault-Fourrey C."/>
            <person name="LaButti K."/>
            <person name="Lindquist E.A."/>
            <person name="Lipzen A."/>
            <person name="Lundell T."/>
            <person name="Morin E."/>
            <person name="Murat C."/>
            <person name="Riley R."/>
            <person name="Ohm R."/>
            <person name="Sun H."/>
            <person name="Tunlid A."/>
            <person name="Henrissat B."/>
            <person name="Grigoriev I.V."/>
            <person name="Hibbett D.S."/>
            <person name="Martin F."/>
        </authorList>
    </citation>
    <scope>NUCLEOTIDE SEQUENCE [LARGE SCALE GENOMIC DNA]</scope>
    <source>
        <strain evidence="7">Zn</strain>
    </source>
</reference>
<dbReference type="HOGENOM" id="CLU_1366614_0_0_1"/>
<evidence type="ECO:0000256" key="4">
    <source>
        <dbReference type="PROSITE-ProRule" id="PRU00027"/>
    </source>
</evidence>
<sequence>MGSYYEIEHYSQESSGQGYRLPCLTAKTQTSDVSTSQRPRTSWIWMYALPNSIGNVDQDEHGQKCWRCCFCQKTYKESSGTLKPMQHLKKEHGVEKRPEIFMDLNQFPVPIDSPNLSFDELTYDSAAWVPPAMVSGADNQQRSRRSPIWLHSRLNSVGKIDEDLIRRGYWLCAYCDKSHKIASGTSKPMRHLEKHHQISK</sequence>
<dbReference type="GO" id="GO:0008270">
    <property type="term" value="F:zinc ion binding"/>
    <property type="evidence" value="ECO:0007669"/>
    <property type="project" value="UniProtKB-KW"/>
</dbReference>